<sequence length="299" mass="33572">MSLLYSFLWRRDDIVLQVLVRNSIVQQGDVLRNDDTLVSRHILISQFKTGVQNFLTGSLLDRQRGIVIERYGCKGESSHRGFGQASSTGPPEIQGSRELVVSEMTNNGSMEMVKETTSYAREFGIGITVSCAGPDSEEYSTRNEASSCLRNVIERNPLGGMRSLGNEGAGPTDRHLRVQRSRRDQRLSRRPTAQHQPARTVIDHRFRRCLSCGKHVSIPDDHQAAIRSHRQTMHRSDSRSVGRKGGPELLHSSHTACRTRQLRIAITAVTGNGTQNQLPRSTHAYAIRLCHKHLLLFTR</sequence>
<reference evidence="2 3" key="1">
    <citation type="submission" date="2012-02" db="EMBL/GenBank/DDBJ databases">
        <title>Complete genome sequence of Bifidobacterium catenulatum JCM 1194.</title>
        <authorList>
            <person name="Toh H."/>
            <person name="Oshima K."/>
            <person name="Morita H."/>
            <person name="Hattori M."/>
        </authorList>
    </citation>
    <scope>NUCLEOTIDE SEQUENCE [LARGE SCALE GENOMIC DNA]</scope>
    <source>
        <strain evidence="2 3">JCM 1194</strain>
    </source>
</reference>
<name>A0ABN5V3H8_9BIFI</name>
<feature type="region of interest" description="Disordered" evidence="1">
    <location>
        <begin position="157"/>
        <end position="197"/>
    </location>
</feature>
<evidence type="ECO:0008006" key="4">
    <source>
        <dbReference type="Google" id="ProtNLM"/>
    </source>
</evidence>
<evidence type="ECO:0000256" key="1">
    <source>
        <dbReference type="SAM" id="MobiDB-lite"/>
    </source>
</evidence>
<proteinExistence type="predicted"/>
<dbReference type="EMBL" id="AP012325">
    <property type="protein sequence ID" value="BAR02650.1"/>
    <property type="molecule type" value="Genomic_DNA"/>
</dbReference>
<dbReference type="Proteomes" id="UP000035061">
    <property type="component" value="Chromosome"/>
</dbReference>
<feature type="compositionally biased region" description="Basic and acidic residues" evidence="1">
    <location>
        <begin position="172"/>
        <end position="187"/>
    </location>
</feature>
<accession>A0ABN5V3H8</accession>
<evidence type="ECO:0000313" key="2">
    <source>
        <dbReference type="EMBL" id="BAR02650.1"/>
    </source>
</evidence>
<evidence type="ECO:0000313" key="3">
    <source>
        <dbReference type="Proteomes" id="UP000035061"/>
    </source>
</evidence>
<feature type="region of interest" description="Disordered" evidence="1">
    <location>
        <begin position="229"/>
        <end position="248"/>
    </location>
</feature>
<keyword evidence="3" id="KW-1185">Reference proteome</keyword>
<gene>
    <name evidence="2" type="ORF">BBCT_1682</name>
</gene>
<organism evidence="2 3">
    <name type="scientific">Bifidobacterium catenulatum DSM 16992 = JCM 1194 = LMG 11043</name>
    <dbReference type="NCBI Taxonomy" id="566552"/>
    <lineage>
        <taxon>Bacteria</taxon>
        <taxon>Bacillati</taxon>
        <taxon>Actinomycetota</taxon>
        <taxon>Actinomycetes</taxon>
        <taxon>Bifidobacteriales</taxon>
        <taxon>Bifidobacteriaceae</taxon>
        <taxon>Bifidobacterium</taxon>
    </lineage>
</organism>
<protein>
    <recommendedName>
        <fullName evidence="4">C2H2-type domain-containing protein</fullName>
    </recommendedName>
</protein>